<evidence type="ECO:0000259" key="1">
    <source>
        <dbReference type="Pfam" id="PF12770"/>
    </source>
</evidence>
<feature type="domain" description="CHAT" evidence="1">
    <location>
        <begin position="3"/>
        <end position="148"/>
    </location>
</feature>
<evidence type="ECO:0000313" key="3">
    <source>
        <dbReference type="Proteomes" id="UP000184300"/>
    </source>
</evidence>
<protein>
    <recommendedName>
        <fullName evidence="1">CHAT domain-containing protein</fullName>
    </recommendedName>
</protein>
<dbReference type="AlphaFoldDB" id="A0A1L9VM93"/>
<sequence length="198" mass="22271">MTHLPIHAAGIQGRGTYETVVDRVISSYTTSVNSLVHNRRQIMQNASSVKEPQHAFLIAMIETPHQTSLPFATEEVTVIKPFLQGTDLVAAEGIEQTDDVLRDLSSCQIIHFAGHGMSHPSDPASSCLLTKDWEKNPLTVEKLRKERLQRSLHFTIKPIVPSTAIFRSKKPRVGDSTYVCTYHCRWLPTTTPHCLRHH</sequence>
<organism evidence="2 3">
    <name type="scientific">Aspergillus glaucus CBS 516.65</name>
    <dbReference type="NCBI Taxonomy" id="1160497"/>
    <lineage>
        <taxon>Eukaryota</taxon>
        <taxon>Fungi</taxon>
        <taxon>Dikarya</taxon>
        <taxon>Ascomycota</taxon>
        <taxon>Pezizomycotina</taxon>
        <taxon>Eurotiomycetes</taxon>
        <taxon>Eurotiomycetidae</taxon>
        <taxon>Eurotiales</taxon>
        <taxon>Aspergillaceae</taxon>
        <taxon>Aspergillus</taxon>
        <taxon>Aspergillus subgen. Aspergillus</taxon>
    </lineage>
</organism>
<proteinExistence type="predicted"/>
<dbReference type="EMBL" id="KV878895">
    <property type="protein sequence ID" value="OJJ85057.1"/>
    <property type="molecule type" value="Genomic_DNA"/>
</dbReference>
<keyword evidence="3" id="KW-1185">Reference proteome</keyword>
<accession>A0A1L9VM93</accession>
<reference evidence="3" key="1">
    <citation type="journal article" date="2017" name="Genome Biol.">
        <title>Comparative genomics reveals high biological diversity and specific adaptations in the industrially and medically important fungal genus Aspergillus.</title>
        <authorList>
            <person name="de Vries R.P."/>
            <person name="Riley R."/>
            <person name="Wiebenga A."/>
            <person name="Aguilar-Osorio G."/>
            <person name="Amillis S."/>
            <person name="Uchima C.A."/>
            <person name="Anderluh G."/>
            <person name="Asadollahi M."/>
            <person name="Askin M."/>
            <person name="Barry K."/>
            <person name="Battaglia E."/>
            <person name="Bayram O."/>
            <person name="Benocci T."/>
            <person name="Braus-Stromeyer S.A."/>
            <person name="Caldana C."/>
            <person name="Canovas D."/>
            <person name="Cerqueira G.C."/>
            <person name="Chen F."/>
            <person name="Chen W."/>
            <person name="Choi C."/>
            <person name="Clum A."/>
            <person name="Dos Santos R.A."/>
            <person name="Damasio A.R."/>
            <person name="Diallinas G."/>
            <person name="Emri T."/>
            <person name="Fekete E."/>
            <person name="Flipphi M."/>
            <person name="Freyberg S."/>
            <person name="Gallo A."/>
            <person name="Gournas C."/>
            <person name="Habgood R."/>
            <person name="Hainaut M."/>
            <person name="Harispe M.L."/>
            <person name="Henrissat B."/>
            <person name="Hilden K.S."/>
            <person name="Hope R."/>
            <person name="Hossain A."/>
            <person name="Karabika E."/>
            <person name="Karaffa L."/>
            <person name="Karanyi Z."/>
            <person name="Krasevec N."/>
            <person name="Kuo A."/>
            <person name="Kusch H."/>
            <person name="LaButti K."/>
            <person name="Lagendijk E.L."/>
            <person name="Lapidus A."/>
            <person name="Levasseur A."/>
            <person name="Lindquist E."/>
            <person name="Lipzen A."/>
            <person name="Logrieco A.F."/>
            <person name="MacCabe A."/>
            <person name="Maekelae M.R."/>
            <person name="Malavazi I."/>
            <person name="Melin P."/>
            <person name="Meyer V."/>
            <person name="Mielnichuk N."/>
            <person name="Miskei M."/>
            <person name="Molnar A.P."/>
            <person name="Mule G."/>
            <person name="Ngan C.Y."/>
            <person name="Orejas M."/>
            <person name="Orosz E."/>
            <person name="Ouedraogo J.P."/>
            <person name="Overkamp K.M."/>
            <person name="Park H.-S."/>
            <person name="Perrone G."/>
            <person name="Piumi F."/>
            <person name="Punt P.J."/>
            <person name="Ram A.F."/>
            <person name="Ramon A."/>
            <person name="Rauscher S."/>
            <person name="Record E."/>
            <person name="Riano-Pachon D.M."/>
            <person name="Robert V."/>
            <person name="Roehrig J."/>
            <person name="Ruller R."/>
            <person name="Salamov A."/>
            <person name="Salih N.S."/>
            <person name="Samson R.A."/>
            <person name="Sandor E."/>
            <person name="Sanguinetti M."/>
            <person name="Schuetze T."/>
            <person name="Sepcic K."/>
            <person name="Shelest E."/>
            <person name="Sherlock G."/>
            <person name="Sophianopoulou V."/>
            <person name="Squina F.M."/>
            <person name="Sun H."/>
            <person name="Susca A."/>
            <person name="Todd R.B."/>
            <person name="Tsang A."/>
            <person name="Unkles S.E."/>
            <person name="van de Wiele N."/>
            <person name="van Rossen-Uffink D."/>
            <person name="Oliveira J.V."/>
            <person name="Vesth T.C."/>
            <person name="Visser J."/>
            <person name="Yu J.-H."/>
            <person name="Zhou M."/>
            <person name="Andersen M.R."/>
            <person name="Archer D.B."/>
            <person name="Baker S.E."/>
            <person name="Benoit I."/>
            <person name="Brakhage A.A."/>
            <person name="Braus G.H."/>
            <person name="Fischer R."/>
            <person name="Frisvad J.C."/>
            <person name="Goldman G.H."/>
            <person name="Houbraken J."/>
            <person name="Oakley B."/>
            <person name="Pocsi I."/>
            <person name="Scazzocchio C."/>
            <person name="Seiboth B."/>
            <person name="vanKuyk P.A."/>
            <person name="Wortman J."/>
            <person name="Dyer P.S."/>
            <person name="Grigoriev I.V."/>
        </authorList>
    </citation>
    <scope>NUCLEOTIDE SEQUENCE [LARGE SCALE GENOMIC DNA]</scope>
    <source>
        <strain evidence="3">CBS 516.65</strain>
    </source>
</reference>
<dbReference type="OrthoDB" id="9991317at2759"/>
<gene>
    <name evidence="2" type="ORF">ASPGLDRAFT_1413284</name>
</gene>
<name>A0A1L9VM93_ASPGL</name>
<dbReference type="Pfam" id="PF12770">
    <property type="entry name" value="CHAT"/>
    <property type="match status" value="1"/>
</dbReference>
<dbReference type="VEuPathDB" id="FungiDB:ASPGLDRAFT_1413284"/>
<evidence type="ECO:0000313" key="2">
    <source>
        <dbReference type="EMBL" id="OJJ85057.1"/>
    </source>
</evidence>
<dbReference type="GeneID" id="34457992"/>
<dbReference type="RefSeq" id="XP_022401755.1">
    <property type="nucleotide sequence ID" value="XM_022541731.1"/>
</dbReference>
<dbReference type="STRING" id="1160497.A0A1L9VM93"/>
<dbReference type="Proteomes" id="UP000184300">
    <property type="component" value="Unassembled WGS sequence"/>
</dbReference>
<dbReference type="InterPro" id="IPR024983">
    <property type="entry name" value="CHAT_dom"/>
</dbReference>